<dbReference type="InterPro" id="IPR010263">
    <property type="entry name" value="T6SS_TssK"/>
</dbReference>
<dbReference type="AlphaFoldDB" id="A0A753BBC3"/>
<accession>A0A753BBC3</accession>
<organism evidence="1">
    <name type="scientific">Salmonella enterica subsp. houtenae serovar 45:g,z51:-</name>
    <dbReference type="NCBI Taxonomy" id="1967611"/>
    <lineage>
        <taxon>Bacteria</taxon>
        <taxon>Pseudomonadati</taxon>
        <taxon>Pseudomonadota</taxon>
        <taxon>Gammaproteobacteria</taxon>
        <taxon>Enterobacterales</taxon>
        <taxon>Enterobacteriaceae</taxon>
        <taxon>Salmonella</taxon>
    </lineage>
</organism>
<dbReference type="NCBIfam" id="TIGR03353">
    <property type="entry name" value="VI_chp_4"/>
    <property type="match status" value="1"/>
</dbReference>
<comment type="caution">
    <text evidence="1">The sequence shown here is derived from an EMBL/GenBank/DDBJ whole genome shotgun (WGS) entry which is preliminary data.</text>
</comment>
<gene>
    <name evidence="1" type="primary">tssK</name>
    <name evidence="1" type="ORF">GND80_004176</name>
</gene>
<dbReference type="EMBL" id="DAAWID010000035">
    <property type="protein sequence ID" value="HAF7989318.1"/>
    <property type="molecule type" value="Genomic_DNA"/>
</dbReference>
<proteinExistence type="predicted"/>
<evidence type="ECO:0000313" key="1">
    <source>
        <dbReference type="EMBL" id="HAF7989318.1"/>
    </source>
</evidence>
<reference evidence="1" key="1">
    <citation type="journal article" date="2018" name="Genome Biol.">
        <title>SKESA: strategic k-mer extension for scrupulous assemblies.</title>
        <authorList>
            <person name="Souvorov A."/>
            <person name="Agarwala R."/>
            <person name="Lipman D.J."/>
        </authorList>
    </citation>
    <scope>NUCLEOTIDE SEQUENCE</scope>
    <source>
        <strain evidence="1">405-87</strain>
    </source>
</reference>
<name>A0A753BBC3_SALHO</name>
<protein>
    <submittedName>
        <fullName evidence="1">Type VI secretion system baseplate subunit TssK</fullName>
    </submittedName>
</protein>
<reference evidence="1" key="2">
    <citation type="submission" date="2018-07" db="EMBL/GenBank/DDBJ databases">
        <authorList>
            <consortium name="NCBI Pathogen Detection Project"/>
        </authorList>
    </citation>
    <scope>NUCLEOTIDE SEQUENCE</scope>
    <source>
        <strain evidence="1">405-87</strain>
    </source>
</reference>
<dbReference type="PANTHER" id="PTHR35566">
    <property type="entry name" value="BLR3599 PROTEIN"/>
    <property type="match status" value="1"/>
</dbReference>
<dbReference type="Pfam" id="PF05936">
    <property type="entry name" value="T6SS_VasE"/>
    <property type="match status" value="1"/>
</dbReference>
<sequence length="463" mass="53439">MFEYKPIHWYSGLYLQPQHFQSQQLHDRYWQARYHLLTHPWAWGVINASFNQAALRDEELRLHQGSFVFPDGVYVDCDVNAVVTPRSLRNAWLEREKPLRIYLGLGQVSTSQNNVTCVARAEEGKEHATRWIAWPSGHPMADLCGKGPEVEVQQITYNLRFFFQDEAEQATGYTLLPIGQLRNGADGIEWDSSYLPPCMTLAGVPLMWQRIEQLCLVLTGRLHQFEELKRPQSLEADGLVKEKGILLLVIRTLARHVNRLLHFLEAREVHPWHVVGVLRELTGELSCFTDRCSFNGVWQQDSASAPAYHHADIAVTLDQYERTVTKLLNGLVLEPDMVIPLVKQTSGYLEAEFSIITKEYSRVYLALRSERFIHQEYDIPDDRLIKIAAETQIDTIISRSLAGVRIYYQEIAPQGLPQRMNTRYFRIEERGQVWELIKESGHIAFYWPDAPEDLQANLILARS</sequence>
<dbReference type="PANTHER" id="PTHR35566:SF1">
    <property type="entry name" value="TYPE VI SECRETION SYSTEM BASEPLATE COMPONENT TSSK1"/>
    <property type="match status" value="1"/>
</dbReference>